<evidence type="ECO:0000256" key="14">
    <source>
        <dbReference type="PIRSR" id="PIRSR606262-3"/>
    </source>
</evidence>
<dbReference type="EC" id="3.5.4.5" evidence="4 15"/>
<feature type="domain" description="CMP/dCMP-type deaminase" evidence="16">
    <location>
        <begin position="3"/>
        <end position="128"/>
    </location>
</feature>
<dbReference type="OrthoDB" id="9795347at2"/>
<keyword evidence="6 14" id="KW-0479">Metal-binding</keyword>
<dbReference type="PANTHER" id="PTHR11644:SF2">
    <property type="entry name" value="CYTIDINE DEAMINASE"/>
    <property type="match status" value="1"/>
</dbReference>
<evidence type="ECO:0000256" key="13">
    <source>
        <dbReference type="PIRSR" id="PIRSR606262-2"/>
    </source>
</evidence>
<proteinExistence type="inferred from homology"/>
<evidence type="ECO:0000256" key="4">
    <source>
        <dbReference type="ARBA" id="ARBA00012783"/>
    </source>
</evidence>
<dbReference type="PROSITE" id="PS00903">
    <property type="entry name" value="CYT_DCMP_DEAMINASES_1"/>
    <property type="match status" value="1"/>
</dbReference>
<comment type="cofactor">
    <cofactor evidence="1 14 15">
        <name>Zn(2+)</name>
        <dbReference type="ChEBI" id="CHEBI:29105"/>
    </cofactor>
</comment>
<evidence type="ECO:0000256" key="8">
    <source>
        <dbReference type="ARBA" id="ARBA00022833"/>
    </source>
</evidence>
<dbReference type="HOGENOM" id="CLU_097262_0_1_9"/>
<dbReference type="GO" id="GO:0042802">
    <property type="term" value="F:identical protein binding"/>
    <property type="evidence" value="ECO:0007669"/>
    <property type="project" value="UniProtKB-ARBA"/>
</dbReference>
<organism evidence="17 18">
    <name type="scientific">Desulforamulus ruminis (strain ATCC 23193 / DSM 2154 / NCIMB 8452 / DL)</name>
    <name type="common">Desulfotomaculum ruminis</name>
    <dbReference type="NCBI Taxonomy" id="696281"/>
    <lineage>
        <taxon>Bacteria</taxon>
        <taxon>Bacillati</taxon>
        <taxon>Bacillota</taxon>
        <taxon>Clostridia</taxon>
        <taxon>Eubacteriales</taxon>
        <taxon>Peptococcaceae</taxon>
        <taxon>Desulforamulus</taxon>
    </lineage>
</organism>
<evidence type="ECO:0000259" key="16">
    <source>
        <dbReference type="PROSITE" id="PS51747"/>
    </source>
</evidence>
<dbReference type="EMBL" id="CP002780">
    <property type="protein sequence ID" value="AEG59428.1"/>
    <property type="molecule type" value="Genomic_DNA"/>
</dbReference>
<dbReference type="GO" id="GO:0004126">
    <property type="term" value="F:cytidine deaminase activity"/>
    <property type="evidence" value="ECO:0007669"/>
    <property type="project" value="UniProtKB-UniRule"/>
</dbReference>
<dbReference type="GO" id="GO:0055086">
    <property type="term" value="P:nucleobase-containing small molecule metabolic process"/>
    <property type="evidence" value="ECO:0007669"/>
    <property type="project" value="UniProtKB-ARBA"/>
</dbReference>
<feature type="binding site" evidence="14">
    <location>
        <position position="88"/>
    </location>
    <ligand>
        <name>Zn(2+)</name>
        <dbReference type="ChEBI" id="CHEBI:29105"/>
        <note>catalytic</note>
    </ligand>
</feature>
<evidence type="ECO:0000256" key="10">
    <source>
        <dbReference type="ARBA" id="ARBA00049252"/>
    </source>
</evidence>
<dbReference type="Gene3D" id="3.40.140.10">
    <property type="entry name" value="Cytidine Deaminase, domain 2"/>
    <property type="match status" value="1"/>
</dbReference>
<dbReference type="Pfam" id="PF00383">
    <property type="entry name" value="dCMP_cyt_deam_1"/>
    <property type="match status" value="1"/>
</dbReference>
<dbReference type="STRING" id="696281.Desru_1153"/>
<keyword evidence="18" id="KW-1185">Reference proteome</keyword>
<evidence type="ECO:0000256" key="5">
    <source>
        <dbReference type="ARBA" id="ARBA00018266"/>
    </source>
</evidence>
<dbReference type="CDD" id="cd01283">
    <property type="entry name" value="cytidine_deaminase"/>
    <property type="match status" value="1"/>
</dbReference>
<dbReference type="InterPro" id="IPR050202">
    <property type="entry name" value="Cyt/Deoxycyt_deaminase"/>
</dbReference>
<name>F6DMX0_DESRL</name>
<dbReference type="InterPro" id="IPR016193">
    <property type="entry name" value="Cytidine_deaminase-like"/>
</dbReference>
<dbReference type="GO" id="GO:0008270">
    <property type="term" value="F:zinc ion binding"/>
    <property type="evidence" value="ECO:0007669"/>
    <property type="project" value="UniProtKB-UniRule"/>
</dbReference>
<dbReference type="AlphaFoldDB" id="F6DMX0"/>
<dbReference type="InterPro" id="IPR002125">
    <property type="entry name" value="CMP_dCMP_dom"/>
</dbReference>
<dbReference type="GO" id="GO:0072527">
    <property type="term" value="P:pyrimidine-containing compound metabolic process"/>
    <property type="evidence" value="ECO:0007669"/>
    <property type="project" value="UniProtKB-ARBA"/>
</dbReference>
<dbReference type="RefSeq" id="WP_013841199.1">
    <property type="nucleotide sequence ID" value="NC_015589.1"/>
</dbReference>
<dbReference type="GO" id="GO:0005829">
    <property type="term" value="C:cytosol"/>
    <property type="evidence" value="ECO:0007669"/>
    <property type="project" value="TreeGrafter"/>
</dbReference>
<dbReference type="PANTHER" id="PTHR11644">
    <property type="entry name" value="CYTIDINE DEAMINASE"/>
    <property type="match status" value="1"/>
</dbReference>
<dbReference type="KEGG" id="dru:Desru_1153"/>
<comment type="catalytic activity">
    <reaction evidence="11 15">
        <text>cytidine + H2O + H(+) = uridine + NH4(+)</text>
        <dbReference type="Rhea" id="RHEA:16069"/>
        <dbReference type="ChEBI" id="CHEBI:15377"/>
        <dbReference type="ChEBI" id="CHEBI:15378"/>
        <dbReference type="ChEBI" id="CHEBI:16704"/>
        <dbReference type="ChEBI" id="CHEBI:17562"/>
        <dbReference type="ChEBI" id="CHEBI:28938"/>
        <dbReference type="EC" id="3.5.4.5"/>
    </reaction>
</comment>
<evidence type="ECO:0000256" key="1">
    <source>
        <dbReference type="ARBA" id="ARBA00001947"/>
    </source>
</evidence>
<dbReference type="InterPro" id="IPR006262">
    <property type="entry name" value="Cyt_deam_tetra"/>
</dbReference>
<sequence>MSIAAERLIHMALEAREKAYVPYSKFKVGAALATSDGRIFTGCNVENASYGLTCCAERTALFKAISEGCREFDSIAVVADVPDLCSPCGACRQVLSEFGGHIKVHMANLKGEYKTVTVDELLPGAFKL</sequence>
<reference evidence="18" key="1">
    <citation type="submission" date="2011-05" db="EMBL/GenBank/DDBJ databases">
        <title>Complete sequence of Desulfotomaculum ruminis DSM 2154.</title>
        <authorList>
            <person name="Lucas S."/>
            <person name="Copeland A."/>
            <person name="Lapidus A."/>
            <person name="Cheng J.-F."/>
            <person name="Goodwin L."/>
            <person name="Pitluck S."/>
            <person name="Lu M."/>
            <person name="Detter J.C."/>
            <person name="Han C."/>
            <person name="Tapia R."/>
            <person name="Land M."/>
            <person name="Hauser L."/>
            <person name="Kyrpides N."/>
            <person name="Ivanova N."/>
            <person name="Mikhailova N."/>
            <person name="Pagani I."/>
            <person name="Stams A.J.M."/>
            <person name="Plugge C.M."/>
            <person name="Muyzer G."/>
            <person name="Kuever J."/>
            <person name="Parshina S.N."/>
            <person name="Ivanova A.E."/>
            <person name="Nazina T.N."/>
            <person name="Brambilla E."/>
            <person name="Spring S."/>
            <person name="Klenk H.-P."/>
            <person name="Woyke T."/>
        </authorList>
    </citation>
    <scope>NUCLEOTIDE SEQUENCE [LARGE SCALE GENOMIC DNA]</scope>
    <source>
        <strain evidence="18">ATCC 23193 / DSM 2154 / NCIB 8452 / DL</strain>
    </source>
</reference>
<feature type="active site" description="Proton donor" evidence="12">
    <location>
        <position position="57"/>
    </location>
</feature>
<evidence type="ECO:0000256" key="6">
    <source>
        <dbReference type="ARBA" id="ARBA00022723"/>
    </source>
</evidence>
<dbReference type="eggNOG" id="COG0295">
    <property type="taxonomic scope" value="Bacteria"/>
</dbReference>
<dbReference type="Proteomes" id="UP000009234">
    <property type="component" value="Chromosome"/>
</dbReference>
<dbReference type="PROSITE" id="PS51747">
    <property type="entry name" value="CYT_DCMP_DEAMINASES_2"/>
    <property type="match status" value="1"/>
</dbReference>
<keyword evidence="7 15" id="KW-0378">Hydrolase</keyword>
<evidence type="ECO:0000256" key="12">
    <source>
        <dbReference type="PIRSR" id="PIRSR606262-1"/>
    </source>
</evidence>
<evidence type="ECO:0000256" key="7">
    <source>
        <dbReference type="ARBA" id="ARBA00022801"/>
    </source>
</evidence>
<comment type="function">
    <text evidence="2 15">This enzyme scavenges exogenous and endogenous cytidine and 2'-deoxycytidine for UMP synthesis.</text>
</comment>
<evidence type="ECO:0000313" key="17">
    <source>
        <dbReference type="EMBL" id="AEG59428.1"/>
    </source>
</evidence>
<evidence type="ECO:0000256" key="9">
    <source>
        <dbReference type="ARBA" id="ARBA00032005"/>
    </source>
</evidence>
<dbReference type="NCBIfam" id="NF004064">
    <property type="entry name" value="PRK05578.1"/>
    <property type="match status" value="1"/>
</dbReference>
<comment type="similarity">
    <text evidence="3 15">Belongs to the cytidine and deoxycytidylate deaminase family.</text>
</comment>
<evidence type="ECO:0000256" key="11">
    <source>
        <dbReference type="ARBA" id="ARBA00049558"/>
    </source>
</evidence>
<evidence type="ECO:0000256" key="2">
    <source>
        <dbReference type="ARBA" id="ARBA00003949"/>
    </source>
</evidence>
<comment type="catalytic activity">
    <reaction evidence="10 15">
        <text>2'-deoxycytidine + H2O + H(+) = 2'-deoxyuridine + NH4(+)</text>
        <dbReference type="Rhea" id="RHEA:13433"/>
        <dbReference type="ChEBI" id="CHEBI:15377"/>
        <dbReference type="ChEBI" id="CHEBI:15378"/>
        <dbReference type="ChEBI" id="CHEBI:15698"/>
        <dbReference type="ChEBI" id="CHEBI:16450"/>
        <dbReference type="ChEBI" id="CHEBI:28938"/>
        <dbReference type="EC" id="3.5.4.5"/>
    </reaction>
</comment>
<feature type="binding site" evidence="14">
    <location>
        <position position="91"/>
    </location>
    <ligand>
        <name>Zn(2+)</name>
        <dbReference type="ChEBI" id="CHEBI:29105"/>
        <note>catalytic</note>
    </ligand>
</feature>
<gene>
    <name evidence="17" type="ordered locus">Desru_1153</name>
</gene>
<dbReference type="NCBIfam" id="TIGR01354">
    <property type="entry name" value="cyt_deam_tetra"/>
    <property type="match status" value="1"/>
</dbReference>
<keyword evidence="8 14" id="KW-0862">Zinc</keyword>
<protein>
    <recommendedName>
        <fullName evidence="5 15">Cytidine deaminase</fullName>
        <ecNumber evidence="4 15">3.5.4.5</ecNumber>
    </recommendedName>
    <alternativeName>
        <fullName evidence="9 15">Cytidine aminohydrolase</fullName>
    </alternativeName>
</protein>
<feature type="binding site" evidence="13">
    <location>
        <begin position="44"/>
        <end position="50"/>
    </location>
    <ligand>
        <name>substrate</name>
    </ligand>
</feature>
<evidence type="ECO:0000313" key="18">
    <source>
        <dbReference type="Proteomes" id="UP000009234"/>
    </source>
</evidence>
<dbReference type="InterPro" id="IPR016192">
    <property type="entry name" value="APOBEC/CMP_deaminase_Zn-bd"/>
</dbReference>
<dbReference type="FunFam" id="3.40.140.10:FF:000008">
    <property type="entry name" value="Cytidine deaminase"/>
    <property type="match status" value="1"/>
</dbReference>
<evidence type="ECO:0000256" key="15">
    <source>
        <dbReference type="RuleBase" id="RU364006"/>
    </source>
</evidence>
<reference evidence="17 18" key="2">
    <citation type="journal article" date="2012" name="Stand. Genomic Sci.">
        <title>Complete genome sequence of the sulfate-reducing firmicute Desulfotomaculum ruminis type strain (DL(T)).</title>
        <authorList>
            <person name="Spring S."/>
            <person name="Visser M."/>
            <person name="Lu M."/>
            <person name="Copeland A."/>
            <person name="Lapidus A."/>
            <person name="Lucas S."/>
            <person name="Cheng J.F."/>
            <person name="Han C."/>
            <person name="Tapia R."/>
            <person name="Goodwin L.A."/>
            <person name="Pitluck S."/>
            <person name="Ivanova N."/>
            <person name="Land M."/>
            <person name="Hauser L."/>
            <person name="Larimer F."/>
            <person name="Rohde M."/>
            <person name="Goker M."/>
            <person name="Detter J.C."/>
            <person name="Kyrpides N.C."/>
            <person name="Woyke T."/>
            <person name="Schaap P.J."/>
            <person name="Plugge C.M."/>
            <person name="Muyzer G."/>
            <person name="Kuever J."/>
            <person name="Pereira I.A."/>
            <person name="Parshina S.N."/>
            <person name="Bernier-Latmani R."/>
            <person name="Stams A.J."/>
            <person name="Klenk H.P."/>
        </authorList>
    </citation>
    <scope>NUCLEOTIDE SEQUENCE [LARGE SCALE GENOMIC DNA]</scope>
    <source>
        <strain evidence="18">ATCC 23193 / DSM 2154 / NCIB 8452 / DL</strain>
    </source>
</reference>
<dbReference type="SUPFAM" id="SSF53927">
    <property type="entry name" value="Cytidine deaminase-like"/>
    <property type="match status" value="1"/>
</dbReference>
<evidence type="ECO:0000256" key="3">
    <source>
        <dbReference type="ARBA" id="ARBA00006576"/>
    </source>
</evidence>
<feature type="binding site" evidence="14">
    <location>
        <position position="55"/>
    </location>
    <ligand>
        <name>Zn(2+)</name>
        <dbReference type="ChEBI" id="CHEBI:29105"/>
        <note>catalytic</note>
    </ligand>
</feature>
<accession>F6DMX0</accession>